<proteinExistence type="predicted"/>
<reference evidence="1 2" key="1">
    <citation type="submission" date="2019-03" db="EMBL/GenBank/DDBJ databases">
        <title>Genomic analyses of the natural microbiome of Caenorhabditis elegans.</title>
        <authorList>
            <person name="Samuel B."/>
        </authorList>
    </citation>
    <scope>NUCLEOTIDE SEQUENCE [LARGE SCALE GENOMIC DNA]</scope>
    <source>
        <strain evidence="1 2">JUb65</strain>
    </source>
</reference>
<dbReference type="Proteomes" id="UP000295764">
    <property type="component" value="Unassembled WGS sequence"/>
</dbReference>
<sequence length="96" mass="10528">MEIEFDGEVVEWRGPAPYFYAVVPSDAAEAIRDLAPFLTYGWGVIPARVTIGSVTWTTSLFPKDGGYLVPLRAAERRRAGVELGDRPTLTLEFAGP</sequence>
<dbReference type="EMBL" id="SNVW01000001">
    <property type="protein sequence ID" value="TDN46213.1"/>
    <property type="molecule type" value="Genomic_DNA"/>
</dbReference>
<protein>
    <submittedName>
        <fullName evidence="1">Uncharacterized protein DUF1905</fullName>
    </submittedName>
</protein>
<organism evidence="1 2">
    <name type="scientific">Curtobacterium flaccumfaciens</name>
    <dbReference type="NCBI Taxonomy" id="2035"/>
    <lineage>
        <taxon>Bacteria</taxon>
        <taxon>Bacillati</taxon>
        <taxon>Actinomycetota</taxon>
        <taxon>Actinomycetes</taxon>
        <taxon>Micrococcales</taxon>
        <taxon>Microbacteriaceae</taxon>
        <taxon>Curtobacterium</taxon>
    </lineage>
</organism>
<dbReference type="OrthoDB" id="9808666at2"/>
<evidence type="ECO:0000313" key="1">
    <source>
        <dbReference type="EMBL" id="TDN46213.1"/>
    </source>
</evidence>
<evidence type="ECO:0000313" key="2">
    <source>
        <dbReference type="Proteomes" id="UP000295764"/>
    </source>
</evidence>
<dbReference type="AlphaFoldDB" id="A0A4R6DN47"/>
<dbReference type="InterPro" id="IPR015018">
    <property type="entry name" value="DUF1905"/>
</dbReference>
<gene>
    <name evidence="1" type="ORF">EDF64_10171</name>
</gene>
<dbReference type="InterPro" id="IPR037079">
    <property type="entry name" value="AF2212/PG0164-like_sf"/>
</dbReference>
<accession>A0A4R6DN47</accession>
<dbReference type="RefSeq" id="WP_133518134.1">
    <property type="nucleotide sequence ID" value="NZ_SNVW01000001.1"/>
</dbReference>
<dbReference type="Gene3D" id="2.40.30.100">
    <property type="entry name" value="AF2212/PG0164-like"/>
    <property type="match status" value="1"/>
</dbReference>
<comment type="caution">
    <text evidence="1">The sequence shown here is derived from an EMBL/GenBank/DDBJ whole genome shotgun (WGS) entry which is preliminary data.</text>
</comment>
<name>A0A4R6DN47_9MICO</name>
<dbReference type="Pfam" id="PF08922">
    <property type="entry name" value="DUF1905"/>
    <property type="match status" value="1"/>
</dbReference>
<dbReference type="SUPFAM" id="SSF141694">
    <property type="entry name" value="AF2212/PG0164-like"/>
    <property type="match status" value="1"/>
</dbReference>